<evidence type="ECO:0000313" key="5">
    <source>
        <dbReference type="EMBL" id="SDP54658.1"/>
    </source>
</evidence>
<dbReference type="Gene3D" id="1.20.120.1220">
    <property type="match status" value="1"/>
</dbReference>
<dbReference type="PANTHER" id="PTHR30487">
    <property type="entry name" value="TYPE 4 PREPILIN-LIKE PROTEINS LEADER PEPTIDE-PROCESSING ENZYME"/>
    <property type="match status" value="1"/>
</dbReference>
<feature type="region of interest" description="Disordered" evidence="2">
    <location>
        <begin position="1"/>
        <end position="26"/>
    </location>
</feature>
<dbReference type="InterPro" id="IPR050882">
    <property type="entry name" value="Prepilin_peptidase/N-MTase"/>
</dbReference>
<feature type="compositionally biased region" description="Polar residues" evidence="2">
    <location>
        <begin position="1"/>
        <end position="16"/>
    </location>
</feature>
<feature type="transmembrane region" description="Helical" evidence="3">
    <location>
        <begin position="203"/>
        <end position="234"/>
    </location>
</feature>
<feature type="transmembrane region" description="Helical" evidence="3">
    <location>
        <begin position="115"/>
        <end position="134"/>
    </location>
</feature>
<feature type="transmembrane region" description="Helical" evidence="3">
    <location>
        <begin position="33"/>
        <end position="53"/>
    </location>
</feature>
<keyword evidence="5" id="KW-0489">Methyltransferase</keyword>
<evidence type="ECO:0000256" key="2">
    <source>
        <dbReference type="SAM" id="MobiDB-lite"/>
    </source>
</evidence>
<keyword evidence="3" id="KW-0812">Transmembrane</keyword>
<protein>
    <submittedName>
        <fullName evidence="5">Leader peptidase (Prepilin peptidase) / N-methyltransferase</fullName>
    </submittedName>
</protein>
<dbReference type="STRING" id="504798.SAMN05421871_11050"/>
<dbReference type="InterPro" id="IPR000045">
    <property type="entry name" value="Prepilin_IV_endopep_pep"/>
</dbReference>
<dbReference type="GO" id="GO:0005886">
    <property type="term" value="C:plasma membrane"/>
    <property type="evidence" value="ECO:0007669"/>
    <property type="project" value="TreeGrafter"/>
</dbReference>
<comment type="similarity">
    <text evidence="1">Belongs to the peptidase A24 family.</text>
</comment>
<feature type="domain" description="Prepilin type IV endopeptidase peptidase" evidence="4">
    <location>
        <begin position="124"/>
        <end position="230"/>
    </location>
</feature>
<dbReference type="GO" id="GO:0006465">
    <property type="term" value="P:signal peptide processing"/>
    <property type="evidence" value="ECO:0007669"/>
    <property type="project" value="TreeGrafter"/>
</dbReference>
<keyword evidence="3" id="KW-0472">Membrane</keyword>
<feature type="transmembrane region" description="Helical" evidence="3">
    <location>
        <begin position="171"/>
        <end position="191"/>
    </location>
</feature>
<dbReference type="AlphaFoldDB" id="A0A1H0TLZ1"/>
<evidence type="ECO:0000256" key="3">
    <source>
        <dbReference type="SAM" id="Phobius"/>
    </source>
</evidence>
<evidence type="ECO:0000256" key="1">
    <source>
        <dbReference type="ARBA" id="ARBA00005801"/>
    </source>
</evidence>
<evidence type="ECO:0000259" key="4">
    <source>
        <dbReference type="Pfam" id="PF01478"/>
    </source>
</evidence>
<dbReference type="GO" id="GO:0032259">
    <property type="term" value="P:methylation"/>
    <property type="evidence" value="ECO:0007669"/>
    <property type="project" value="UniProtKB-KW"/>
</dbReference>
<proteinExistence type="inferred from homology"/>
<organism evidence="5 6">
    <name type="scientific">Actinokineospora alba</name>
    <dbReference type="NCBI Taxonomy" id="504798"/>
    <lineage>
        <taxon>Bacteria</taxon>
        <taxon>Bacillati</taxon>
        <taxon>Actinomycetota</taxon>
        <taxon>Actinomycetes</taxon>
        <taxon>Pseudonocardiales</taxon>
        <taxon>Pseudonocardiaceae</taxon>
        <taxon>Actinokineospora</taxon>
    </lineage>
</organism>
<keyword evidence="3" id="KW-1133">Transmembrane helix</keyword>
<accession>A0A1H0TLZ1</accession>
<dbReference type="RefSeq" id="WP_091380784.1">
    <property type="nucleotide sequence ID" value="NZ_FNDV01000010.1"/>
</dbReference>
<feature type="transmembrane region" description="Helical" evidence="3">
    <location>
        <begin position="59"/>
        <end position="80"/>
    </location>
</feature>
<feature type="transmembrane region" description="Helical" evidence="3">
    <location>
        <begin position="254"/>
        <end position="271"/>
    </location>
</feature>
<reference evidence="6" key="1">
    <citation type="submission" date="2016-10" db="EMBL/GenBank/DDBJ databases">
        <authorList>
            <person name="Varghese N."/>
            <person name="Submissions S."/>
        </authorList>
    </citation>
    <scope>NUCLEOTIDE SEQUENCE [LARGE SCALE GENOMIC DNA]</scope>
    <source>
        <strain evidence="6">IBRC-M 10655</strain>
    </source>
</reference>
<keyword evidence="6" id="KW-1185">Reference proteome</keyword>
<dbReference type="Pfam" id="PF01478">
    <property type="entry name" value="Peptidase_A24"/>
    <property type="match status" value="1"/>
</dbReference>
<gene>
    <name evidence="5" type="ORF">SAMN05192558_11050</name>
</gene>
<dbReference type="PANTHER" id="PTHR30487:SF0">
    <property type="entry name" value="PREPILIN LEADER PEPTIDASE_N-METHYLTRANSFERASE-RELATED"/>
    <property type="match status" value="1"/>
</dbReference>
<dbReference type="OrthoDB" id="5197713at2"/>
<dbReference type="GO" id="GO:0008168">
    <property type="term" value="F:methyltransferase activity"/>
    <property type="evidence" value="ECO:0007669"/>
    <property type="project" value="UniProtKB-KW"/>
</dbReference>
<name>A0A1H0TLZ1_9PSEU</name>
<dbReference type="GO" id="GO:0004190">
    <property type="term" value="F:aspartic-type endopeptidase activity"/>
    <property type="evidence" value="ECO:0007669"/>
    <property type="project" value="InterPro"/>
</dbReference>
<evidence type="ECO:0000313" key="6">
    <source>
        <dbReference type="Proteomes" id="UP000199651"/>
    </source>
</evidence>
<sequence>MPSLTSHAHTQDLCQHSSRRTPSSPGRLRRTRLLLPLASLAVLALALAASRATPGFRHWLIITATTIAGAAAGALIRWLLARIPRGTTVKPGICEFTIALLWSLIAYQWTTGHIAPGWLPSAFLFTCFATALTMTDLHHRRLPNALTIPAYPITAACITVAALSTDNPATLWQAATGATLFLTLHAAVHLLRPTALGAGDVKLSGPLGAILGAVHLAALPIAAVLAAGVTVLLATATPRDVRSRWQSGIPHGPGLLAATTLFVIFGGAPLTSL</sequence>
<dbReference type="Proteomes" id="UP000199651">
    <property type="component" value="Unassembled WGS sequence"/>
</dbReference>
<feature type="transmembrane region" description="Helical" evidence="3">
    <location>
        <begin position="146"/>
        <end position="165"/>
    </location>
</feature>
<feature type="transmembrane region" description="Helical" evidence="3">
    <location>
        <begin position="92"/>
        <end position="109"/>
    </location>
</feature>
<keyword evidence="5" id="KW-0808">Transferase</keyword>
<dbReference type="EMBL" id="FNJB01000010">
    <property type="protein sequence ID" value="SDP54658.1"/>
    <property type="molecule type" value="Genomic_DNA"/>
</dbReference>